<feature type="compositionally biased region" description="Polar residues" evidence="1">
    <location>
        <begin position="141"/>
        <end position="150"/>
    </location>
</feature>
<dbReference type="PaxDb" id="121845-A0A1S4E913"/>
<proteinExistence type="predicted"/>
<evidence type="ECO:0000313" key="2">
    <source>
        <dbReference type="Proteomes" id="UP000079169"/>
    </source>
</evidence>
<feature type="region of interest" description="Disordered" evidence="1">
    <location>
        <begin position="141"/>
        <end position="168"/>
    </location>
</feature>
<feature type="compositionally biased region" description="Polar residues" evidence="1">
    <location>
        <begin position="484"/>
        <end position="493"/>
    </location>
</feature>
<reference evidence="3" key="1">
    <citation type="submission" date="2025-08" db="UniProtKB">
        <authorList>
            <consortium name="RefSeq"/>
        </authorList>
    </citation>
    <scope>IDENTIFICATION</scope>
</reference>
<keyword evidence="2" id="KW-1185">Reference proteome</keyword>
<feature type="compositionally biased region" description="Basic residues" evidence="1">
    <location>
        <begin position="154"/>
        <end position="165"/>
    </location>
</feature>
<feature type="region of interest" description="Disordered" evidence="1">
    <location>
        <begin position="269"/>
        <end position="303"/>
    </location>
</feature>
<feature type="compositionally biased region" description="Polar residues" evidence="1">
    <location>
        <begin position="395"/>
        <end position="416"/>
    </location>
</feature>
<gene>
    <name evidence="3" type="primary">LOC103507063</name>
</gene>
<name>A0A1S4E913_DIACI</name>
<feature type="region of interest" description="Disordered" evidence="1">
    <location>
        <begin position="395"/>
        <end position="435"/>
    </location>
</feature>
<dbReference type="AlphaFoldDB" id="A0A1S4E913"/>
<evidence type="ECO:0000256" key="1">
    <source>
        <dbReference type="SAM" id="MobiDB-lite"/>
    </source>
</evidence>
<dbReference type="GeneID" id="103507063"/>
<organism evidence="2 3">
    <name type="scientific">Diaphorina citri</name>
    <name type="common">Asian citrus psyllid</name>
    <dbReference type="NCBI Taxonomy" id="121845"/>
    <lineage>
        <taxon>Eukaryota</taxon>
        <taxon>Metazoa</taxon>
        <taxon>Ecdysozoa</taxon>
        <taxon>Arthropoda</taxon>
        <taxon>Hexapoda</taxon>
        <taxon>Insecta</taxon>
        <taxon>Pterygota</taxon>
        <taxon>Neoptera</taxon>
        <taxon>Paraneoptera</taxon>
        <taxon>Hemiptera</taxon>
        <taxon>Sternorrhyncha</taxon>
        <taxon>Psylloidea</taxon>
        <taxon>Psyllidae</taxon>
        <taxon>Diaphorininae</taxon>
        <taxon>Diaphorina</taxon>
    </lineage>
</organism>
<feature type="region of interest" description="Disordered" evidence="1">
    <location>
        <begin position="467"/>
        <end position="493"/>
    </location>
</feature>
<accession>A0A1S4E913</accession>
<evidence type="ECO:0000313" key="3">
    <source>
        <dbReference type="RefSeq" id="XP_017298643.1"/>
    </source>
</evidence>
<dbReference type="KEGG" id="dci:103507063"/>
<dbReference type="Proteomes" id="UP000079169">
    <property type="component" value="Unplaced"/>
</dbReference>
<sequence>MDTWRRKIKSIFSCNLPNFGFNDPQYGSWIDTPLILDLHDANLQSVILGIVMIGLYLLNRHMQYCYKALQEERMKQFEKRLKSMPGSSRFRRNESYQKGVPLIDEIVTRETNEISLLDQLMTIFQEKCRMPSKWFNTKDSTINETQQNAEPCQKLKKKSKSRRTSIRQNSNGGEKIKFIFKNHWDTSAESIHFVDFNNVPKTENLNDAILNSGSVNRTLKGLDIRKNRDLLCRATSKENENIVSEKLEDILNNSRNTYSEKVVQSINYEKNSSTSNKGDSTKTITNEPVTLTTTSPNDEPPPSVSCLQSFTNLFKKLVPTKNNSRVNAMSITPIRTANDSMKELQKTRERQIMDDSKCKKEDEIMAKIDTKKNIIQYLTHVKSYTPIELSLSKTNTNNQPATTLQSNKSEVGQNKNDVYREEEQTDSKNNNRIGAIEKQKNAFKQLKNTLTEIKSVTPINLTLTNDQFSNKHAEKSQNHRNKNMRSCQKPSLT</sequence>
<protein>
    <submittedName>
        <fullName evidence="3">Uncharacterized protein LOC103507063</fullName>
    </submittedName>
</protein>
<feature type="compositionally biased region" description="Polar residues" evidence="1">
    <location>
        <begin position="269"/>
        <end position="297"/>
    </location>
</feature>
<feature type="compositionally biased region" description="Basic and acidic residues" evidence="1">
    <location>
        <begin position="417"/>
        <end position="426"/>
    </location>
</feature>
<dbReference type="RefSeq" id="XP_017298643.1">
    <property type="nucleotide sequence ID" value="XM_017443154.2"/>
</dbReference>